<accession>A0A8H7DW43</accession>
<gene>
    <name evidence="2" type="ORF">PC9H_004199</name>
</gene>
<feature type="compositionally biased region" description="Polar residues" evidence="1">
    <location>
        <begin position="1"/>
        <end position="15"/>
    </location>
</feature>
<sequence length="73" mass="7907">MTGEQQHASSTTTPASEGHIANLTALNVPVSSSVKRQSWRRNSEGALLLPPPHPAATLWQRNQHTMKGKHKSG</sequence>
<evidence type="ECO:0000313" key="2">
    <source>
        <dbReference type="EMBL" id="KAF7437360.1"/>
    </source>
</evidence>
<dbReference type="AlphaFoldDB" id="A0A8H7DW43"/>
<evidence type="ECO:0000256" key="1">
    <source>
        <dbReference type="SAM" id="MobiDB-lite"/>
    </source>
</evidence>
<dbReference type="GeneID" id="59374017"/>
<reference evidence="2" key="1">
    <citation type="submission" date="2019-07" db="EMBL/GenBank/DDBJ databases">
        <authorList>
            <person name="Palmer J.M."/>
        </authorList>
    </citation>
    <scope>NUCLEOTIDE SEQUENCE</scope>
    <source>
        <strain evidence="2">PC9</strain>
    </source>
</reference>
<comment type="caution">
    <text evidence="2">The sequence shown here is derived from an EMBL/GenBank/DDBJ whole genome shotgun (WGS) entry which is preliminary data.</text>
</comment>
<evidence type="ECO:0000313" key="3">
    <source>
        <dbReference type="Proteomes" id="UP000623687"/>
    </source>
</evidence>
<dbReference type="EMBL" id="JACETU010000002">
    <property type="protein sequence ID" value="KAF7437360.1"/>
    <property type="molecule type" value="Genomic_DNA"/>
</dbReference>
<organism evidence="2 3">
    <name type="scientific">Pleurotus ostreatus</name>
    <name type="common">Oyster mushroom</name>
    <name type="synonym">White-rot fungus</name>
    <dbReference type="NCBI Taxonomy" id="5322"/>
    <lineage>
        <taxon>Eukaryota</taxon>
        <taxon>Fungi</taxon>
        <taxon>Dikarya</taxon>
        <taxon>Basidiomycota</taxon>
        <taxon>Agaricomycotina</taxon>
        <taxon>Agaricomycetes</taxon>
        <taxon>Agaricomycetidae</taxon>
        <taxon>Agaricales</taxon>
        <taxon>Pleurotineae</taxon>
        <taxon>Pleurotaceae</taxon>
        <taxon>Pleurotus</taxon>
    </lineage>
</organism>
<keyword evidence="3" id="KW-1185">Reference proteome</keyword>
<feature type="region of interest" description="Disordered" evidence="1">
    <location>
        <begin position="1"/>
        <end position="20"/>
    </location>
</feature>
<proteinExistence type="predicted"/>
<feature type="compositionally biased region" description="Basic residues" evidence="1">
    <location>
        <begin position="64"/>
        <end position="73"/>
    </location>
</feature>
<feature type="region of interest" description="Disordered" evidence="1">
    <location>
        <begin position="45"/>
        <end position="73"/>
    </location>
</feature>
<name>A0A8H7DW43_PLEOS</name>
<protein>
    <submittedName>
        <fullName evidence="2">Uncharacterized protein</fullName>
    </submittedName>
</protein>
<dbReference type="Proteomes" id="UP000623687">
    <property type="component" value="Unassembled WGS sequence"/>
</dbReference>
<dbReference type="RefSeq" id="XP_036635259.1">
    <property type="nucleotide sequence ID" value="XM_036773786.1"/>
</dbReference>
<dbReference type="VEuPathDB" id="FungiDB:PC9H_004199"/>